<keyword evidence="3" id="KW-1185">Reference proteome</keyword>
<sequence length="95" mass="9577">MAELVTVVAVGTCFAPSRSWPGSDALNPEPDRSGQGGHPGAAALRSLDPLVGGRPVADVFAELAMVATGTTGDGRSHWLGPSSPAAAVAATRNRR</sequence>
<comment type="caution">
    <text evidence="2">The sequence shown here is derived from an EMBL/GenBank/DDBJ whole genome shotgun (WGS) entry which is preliminary data.</text>
</comment>
<dbReference type="AlphaFoldDB" id="A0AAE3GMW1"/>
<dbReference type="RefSeq" id="WP_253780888.1">
    <property type="nucleotide sequence ID" value="NZ_JAMTCK010000037.1"/>
</dbReference>
<dbReference type="EMBL" id="JAMTCK010000037">
    <property type="protein sequence ID" value="MCP2170478.1"/>
    <property type="molecule type" value="Genomic_DNA"/>
</dbReference>
<reference evidence="2" key="1">
    <citation type="submission" date="2022-06" db="EMBL/GenBank/DDBJ databases">
        <title>Genomic Encyclopedia of Archaeal and Bacterial Type Strains, Phase II (KMG-II): from individual species to whole genera.</title>
        <authorList>
            <person name="Goeker M."/>
        </authorList>
    </citation>
    <scope>NUCLEOTIDE SEQUENCE</scope>
    <source>
        <strain evidence="2">DSM 43935</strain>
    </source>
</reference>
<dbReference type="Proteomes" id="UP001206128">
    <property type="component" value="Unassembled WGS sequence"/>
</dbReference>
<evidence type="ECO:0000313" key="3">
    <source>
        <dbReference type="Proteomes" id="UP001206128"/>
    </source>
</evidence>
<protein>
    <submittedName>
        <fullName evidence="2">Uncharacterized protein</fullName>
    </submittedName>
</protein>
<name>A0AAE3GMW1_9PSEU</name>
<gene>
    <name evidence="2" type="ORF">LX83_007369</name>
</gene>
<accession>A0AAE3GMW1</accession>
<feature type="region of interest" description="Disordered" evidence="1">
    <location>
        <begin position="71"/>
        <end position="95"/>
    </location>
</feature>
<organism evidence="2 3">
    <name type="scientific">Goodfellowiella coeruleoviolacea</name>
    <dbReference type="NCBI Taxonomy" id="334858"/>
    <lineage>
        <taxon>Bacteria</taxon>
        <taxon>Bacillati</taxon>
        <taxon>Actinomycetota</taxon>
        <taxon>Actinomycetes</taxon>
        <taxon>Pseudonocardiales</taxon>
        <taxon>Pseudonocardiaceae</taxon>
        <taxon>Goodfellowiella</taxon>
    </lineage>
</organism>
<evidence type="ECO:0000313" key="2">
    <source>
        <dbReference type="EMBL" id="MCP2170478.1"/>
    </source>
</evidence>
<feature type="region of interest" description="Disordered" evidence="1">
    <location>
        <begin position="17"/>
        <end position="46"/>
    </location>
</feature>
<evidence type="ECO:0000256" key="1">
    <source>
        <dbReference type="SAM" id="MobiDB-lite"/>
    </source>
</evidence>
<proteinExistence type="predicted"/>